<dbReference type="Proteomes" id="UP000319449">
    <property type="component" value="Unassembled WGS sequence"/>
</dbReference>
<sequence>MPLTVHQIENELFSLDINTRAQLAEKLILSIDAPSETENLKLWVDEAERRLAGLRAGNAREYPASEVFRSLRNALR</sequence>
<evidence type="ECO:0000313" key="1">
    <source>
        <dbReference type="EMBL" id="TWJ17547.1"/>
    </source>
</evidence>
<name>A0A562VIJ7_9BACT</name>
<gene>
    <name evidence="1" type="ORF">JN12_02942</name>
</gene>
<dbReference type="AlphaFoldDB" id="A0A562VIJ7"/>
<dbReference type="RefSeq" id="WP_145024083.1">
    <property type="nucleotide sequence ID" value="NZ_VLLN01000020.1"/>
</dbReference>
<reference evidence="1 2" key="1">
    <citation type="submission" date="2019-07" db="EMBL/GenBank/DDBJ databases">
        <title>Genomic Encyclopedia of Archaeal and Bacterial Type Strains, Phase II (KMG-II): from individual species to whole genera.</title>
        <authorList>
            <person name="Goeker M."/>
        </authorList>
    </citation>
    <scope>NUCLEOTIDE SEQUENCE [LARGE SCALE GENOMIC DNA]</scope>
    <source>
        <strain evidence="1 2">ATCC BAA-1139</strain>
    </source>
</reference>
<accession>A0A562VIJ7</accession>
<evidence type="ECO:0000313" key="2">
    <source>
        <dbReference type="Proteomes" id="UP000319449"/>
    </source>
</evidence>
<comment type="caution">
    <text evidence="1">The sequence shown here is derived from an EMBL/GenBank/DDBJ whole genome shotgun (WGS) entry which is preliminary data.</text>
</comment>
<keyword evidence="2" id="KW-1185">Reference proteome</keyword>
<protein>
    <submittedName>
        <fullName evidence="1">Putative addiction module component</fullName>
    </submittedName>
</protein>
<dbReference type="Pfam" id="PF09720">
    <property type="entry name" value="Unstab_antitox"/>
    <property type="match status" value="1"/>
</dbReference>
<dbReference type="OrthoDB" id="5570388at2"/>
<dbReference type="InterPro" id="IPR013406">
    <property type="entry name" value="CHP02574_addiction_mod"/>
</dbReference>
<dbReference type="EMBL" id="VLLN01000020">
    <property type="protein sequence ID" value="TWJ17547.1"/>
    <property type="molecule type" value="Genomic_DNA"/>
</dbReference>
<organism evidence="1 2">
    <name type="scientific">Geobacter argillaceus</name>
    <dbReference type="NCBI Taxonomy" id="345631"/>
    <lineage>
        <taxon>Bacteria</taxon>
        <taxon>Pseudomonadati</taxon>
        <taxon>Thermodesulfobacteriota</taxon>
        <taxon>Desulfuromonadia</taxon>
        <taxon>Geobacterales</taxon>
        <taxon>Geobacteraceae</taxon>
        <taxon>Geobacter</taxon>
    </lineage>
</organism>
<proteinExistence type="predicted"/>